<keyword evidence="4" id="KW-1185">Reference proteome</keyword>
<evidence type="ECO:0000313" key="3">
    <source>
        <dbReference type="EMBL" id="MFC6086123.1"/>
    </source>
</evidence>
<keyword evidence="2" id="KW-0812">Transmembrane</keyword>
<evidence type="ECO:0000313" key="4">
    <source>
        <dbReference type="Proteomes" id="UP001596137"/>
    </source>
</evidence>
<dbReference type="Proteomes" id="UP001596137">
    <property type="component" value="Unassembled WGS sequence"/>
</dbReference>
<feature type="transmembrane region" description="Helical" evidence="2">
    <location>
        <begin position="41"/>
        <end position="61"/>
    </location>
</feature>
<feature type="region of interest" description="Disordered" evidence="1">
    <location>
        <begin position="1"/>
        <end position="33"/>
    </location>
</feature>
<keyword evidence="2" id="KW-0472">Membrane</keyword>
<accession>A0ABW1NT19</accession>
<name>A0ABW1NT19_9ACTN</name>
<evidence type="ECO:0000256" key="2">
    <source>
        <dbReference type="SAM" id="Phobius"/>
    </source>
</evidence>
<reference evidence="4" key="1">
    <citation type="journal article" date="2019" name="Int. J. Syst. Evol. Microbiol.">
        <title>The Global Catalogue of Microorganisms (GCM) 10K type strain sequencing project: providing services to taxonomists for standard genome sequencing and annotation.</title>
        <authorList>
            <consortium name="The Broad Institute Genomics Platform"/>
            <consortium name="The Broad Institute Genome Sequencing Center for Infectious Disease"/>
            <person name="Wu L."/>
            <person name="Ma J."/>
        </authorList>
    </citation>
    <scope>NUCLEOTIDE SEQUENCE [LARGE SCALE GENOMIC DNA]</scope>
    <source>
        <strain evidence="4">JCM 30346</strain>
    </source>
</reference>
<keyword evidence="2" id="KW-1133">Transmembrane helix</keyword>
<organism evidence="3 4">
    <name type="scientific">Sphaerisporangium aureirubrum</name>
    <dbReference type="NCBI Taxonomy" id="1544736"/>
    <lineage>
        <taxon>Bacteria</taxon>
        <taxon>Bacillati</taxon>
        <taxon>Actinomycetota</taxon>
        <taxon>Actinomycetes</taxon>
        <taxon>Streptosporangiales</taxon>
        <taxon>Streptosporangiaceae</taxon>
        <taxon>Sphaerisporangium</taxon>
    </lineage>
</organism>
<protein>
    <recommendedName>
        <fullName evidence="5">DUF5666 domain-containing protein</fullName>
    </recommendedName>
</protein>
<evidence type="ECO:0008006" key="5">
    <source>
        <dbReference type="Google" id="ProtNLM"/>
    </source>
</evidence>
<evidence type="ECO:0000256" key="1">
    <source>
        <dbReference type="SAM" id="MobiDB-lite"/>
    </source>
</evidence>
<sequence>MSLSRRKQEPDADAGLRDSPFGGDLDAELTPRPRARRAPRLTMVLGAGVLLVAGMVIGIQAHKTFGGDGRAGAVQALLAGGGVRGGGAARAGGPGAGQGPGQAPGQGRGGAGGQAGGAFGDVTLGTVKLVDGRKIYVETATGDLVVVTTTGDTKVQISKEGAVKDLKPGSTVVVQGKRGADGTVAATTVNQGGIAGRGAGTRGGR</sequence>
<gene>
    <name evidence="3" type="ORF">ACFP1K_33490</name>
</gene>
<feature type="region of interest" description="Disordered" evidence="1">
    <location>
        <begin position="85"/>
        <end position="114"/>
    </location>
</feature>
<dbReference type="EMBL" id="JBHSRF010000077">
    <property type="protein sequence ID" value="MFC6086123.1"/>
    <property type="molecule type" value="Genomic_DNA"/>
</dbReference>
<feature type="compositionally biased region" description="Basic and acidic residues" evidence="1">
    <location>
        <begin position="1"/>
        <end position="16"/>
    </location>
</feature>
<comment type="caution">
    <text evidence="3">The sequence shown here is derived from an EMBL/GenBank/DDBJ whole genome shotgun (WGS) entry which is preliminary data.</text>
</comment>
<proteinExistence type="predicted"/>
<dbReference type="RefSeq" id="WP_380760993.1">
    <property type="nucleotide sequence ID" value="NZ_JBHSRF010000077.1"/>
</dbReference>